<protein>
    <submittedName>
        <fullName evidence="1">Uncharacterized protein</fullName>
    </submittedName>
</protein>
<gene>
    <name evidence="1" type="ORF">FGO68_gene10069</name>
</gene>
<organism evidence="1 2">
    <name type="scientific">Halteria grandinella</name>
    <dbReference type="NCBI Taxonomy" id="5974"/>
    <lineage>
        <taxon>Eukaryota</taxon>
        <taxon>Sar</taxon>
        <taxon>Alveolata</taxon>
        <taxon>Ciliophora</taxon>
        <taxon>Intramacronucleata</taxon>
        <taxon>Spirotrichea</taxon>
        <taxon>Stichotrichia</taxon>
        <taxon>Sporadotrichida</taxon>
        <taxon>Halteriidae</taxon>
        <taxon>Halteria</taxon>
    </lineage>
</organism>
<comment type="caution">
    <text evidence="1">The sequence shown here is derived from an EMBL/GenBank/DDBJ whole genome shotgun (WGS) entry which is preliminary data.</text>
</comment>
<accession>A0A8J8NC03</accession>
<dbReference type="Proteomes" id="UP000785679">
    <property type="component" value="Unassembled WGS sequence"/>
</dbReference>
<dbReference type="AlphaFoldDB" id="A0A8J8NC03"/>
<dbReference type="Gene3D" id="1.25.40.20">
    <property type="entry name" value="Ankyrin repeat-containing domain"/>
    <property type="match status" value="1"/>
</dbReference>
<proteinExistence type="predicted"/>
<evidence type="ECO:0000313" key="1">
    <source>
        <dbReference type="EMBL" id="TNV71936.1"/>
    </source>
</evidence>
<sequence>MENVLIIKFMNIKILECVYREDFNGLNNLFSQKLASPDTPINDFGMSALHLICSLIQESSKNAELLIKACIENGANPNIQDMVPSAHGCNQRQHRLSPHYPLVSQAGSLALEPESTDNRRRNSATKSSHVLQGRVTSVALSGWGKSQYTKCRRRHGIHACRKNVELVDY</sequence>
<dbReference type="EMBL" id="RRYP01025608">
    <property type="protein sequence ID" value="TNV71936.1"/>
    <property type="molecule type" value="Genomic_DNA"/>
</dbReference>
<name>A0A8J8NC03_HALGN</name>
<evidence type="ECO:0000313" key="2">
    <source>
        <dbReference type="Proteomes" id="UP000785679"/>
    </source>
</evidence>
<keyword evidence="2" id="KW-1185">Reference proteome</keyword>
<reference evidence="1" key="1">
    <citation type="submission" date="2019-06" db="EMBL/GenBank/DDBJ databases">
        <authorList>
            <person name="Zheng W."/>
        </authorList>
    </citation>
    <scope>NUCLEOTIDE SEQUENCE</scope>
    <source>
        <strain evidence="1">QDHG01</strain>
    </source>
</reference>
<dbReference type="InterPro" id="IPR036770">
    <property type="entry name" value="Ankyrin_rpt-contain_sf"/>
</dbReference>